<evidence type="ECO:0000313" key="2">
    <source>
        <dbReference type="Proteomes" id="UP001589607"/>
    </source>
</evidence>
<dbReference type="RefSeq" id="WP_236457253.1">
    <property type="nucleotide sequence ID" value="NZ_CBCSGE010000012.1"/>
</dbReference>
<sequence>MRVVHFISETLKGINFPFIAIQSKKTIAIEEKTYCDKHFISDNYCNDEFLFI</sequence>
<dbReference type="Proteomes" id="UP001589607">
    <property type="component" value="Unassembled WGS sequence"/>
</dbReference>
<keyword evidence="2" id="KW-1185">Reference proteome</keyword>
<name>A0ABV5GU49_9FLAO</name>
<protein>
    <submittedName>
        <fullName evidence="1">Uncharacterized protein</fullName>
    </submittedName>
</protein>
<reference evidence="1 2" key="1">
    <citation type="submission" date="2024-09" db="EMBL/GenBank/DDBJ databases">
        <authorList>
            <person name="Sun Q."/>
            <person name="Mori K."/>
        </authorList>
    </citation>
    <scope>NUCLEOTIDE SEQUENCE [LARGE SCALE GENOMIC DNA]</scope>
    <source>
        <strain evidence="1 2">CECT 7955</strain>
    </source>
</reference>
<dbReference type="EMBL" id="JBHMEY010000096">
    <property type="protein sequence ID" value="MFB9098917.1"/>
    <property type="molecule type" value="Genomic_DNA"/>
</dbReference>
<proteinExistence type="predicted"/>
<gene>
    <name evidence="1" type="ORF">ACFFVF_20610</name>
</gene>
<comment type="caution">
    <text evidence="1">The sequence shown here is derived from an EMBL/GenBank/DDBJ whole genome shotgun (WGS) entry which is preliminary data.</text>
</comment>
<evidence type="ECO:0000313" key="1">
    <source>
        <dbReference type="EMBL" id="MFB9098917.1"/>
    </source>
</evidence>
<accession>A0ABV5GU49</accession>
<organism evidence="1 2">
    <name type="scientific">Flavobacterium jumunjinense</name>
    <dbReference type="NCBI Taxonomy" id="998845"/>
    <lineage>
        <taxon>Bacteria</taxon>
        <taxon>Pseudomonadati</taxon>
        <taxon>Bacteroidota</taxon>
        <taxon>Flavobacteriia</taxon>
        <taxon>Flavobacteriales</taxon>
        <taxon>Flavobacteriaceae</taxon>
        <taxon>Flavobacterium</taxon>
    </lineage>
</organism>